<evidence type="ECO:0000313" key="1">
    <source>
        <dbReference type="EMBL" id="TFK79621.1"/>
    </source>
</evidence>
<evidence type="ECO:0000313" key="2">
    <source>
        <dbReference type="Proteomes" id="UP000308197"/>
    </source>
</evidence>
<sequence>MTGRDSSQTSIEATCISYAATNAHPYFMSDMFLLSATQSKSLYPCEDVLKCTYVSRLPSHSFAPRRLSRRAMTLPPAPRLPSTAYSAIRSST</sequence>
<dbReference type="Proteomes" id="UP000308197">
    <property type="component" value="Unassembled WGS sequence"/>
</dbReference>
<protein>
    <submittedName>
        <fullName evidence="1">Uncharacterized protein</fullName>
    </submittedName>
</protein>
<gene>
    <name evidence="1" type="ORF">K466DRAFT_9362</name>
</gene>
<name>A0A5C3NQU5_9APHY</name>
<dbReference type="EMBL" id="ML211979">
    <property type="protein sequence ID" value="TFK79621.1"/>
    <property type="molecule type" value="Genomic_DNA"/>
</dbReference>
<proteinExistence type="predicted"/>
<dbReference type="AlphaFoldDB" id="A0A5C3NQU5"/>
<organism evidence="1 2">
    <name type="scientific">Polyporus arcularius HHB13444</name>
    <dbReference type="NCBI Taxonomy" id="1314778"/>
    <lineage>
        <taxon>Eukaryota</taxon>
        <taxon>Fungi</taxon>
        <taxon>Dikarya</taxon>
        <taxon>Basidiomycota</taxon>
        <taxon>Agaricomycotina</taxon>
        <taxon>Agaricomycetes</taxon>
        <taxon>Polyporales</taxon>
        <taxon>Polyporaceae</taxon>
        <taxon>Polyporus</taxon>
    </lineage>
</organism>
<accession>A0A5C3NQU5</accession>
<keyword evidence="2" id="KW-1185">Reference proteome</keyword>
<dbReference type="InParanoid" id="A0A5C3NQU5"/>
<reference evidence="1 2" key="1">
    <citation type="journal article" date="2019" name="Nat. Ecol. Evol.">
        <title>Megaphylogeny resolves global patterns of mushroom evolution.</title>
        <authorList>
            <person name="Varga T."/>
            <person name="Krizsan K."/>
            <person name="Foldi C."/>
            <person name="Dima B."/>
            <person name="Sanchez-Garcia M."/>
            <person name="Sanchez-Ramirez S."/>
            <person name="Szollosi G.J."/>
            <person name="Szarkandi J.G."/>
            <person name="Papp V."/>
            <person name="Albert L."/>
            <person name="Andreopoulos W."/>
            <person name="Angelini C."/>
            <person name="Antonin V."/>
            <person name="Barry K.W."/>
            <person name="Bougher N.L."/>
            <person name="Buchanan P."/>
            <person name="Buyck B."/>
            <person name="Bense V."/>
            <person name="Catcheside P."/>
            <person name="Chovatia M."/>
            <person name="Cooper J."/>
            <person name="Damon W."/>
            <person name="Desjardin D."/>
            <person name="Finy P."/>
            <person name="Geml J."/>
            <person name="Haridas S."/>
            <person name="Hughes K."/>
            <person name="Justo A."/>
            <person name="Karasinski D."/>
            <person name="Kautmanova I."/>
            <person name="Kiss B."/>
            <person name="Kocsube S."/>
            <person name="Kotiranta H."/>
            <person name="LaButti K.M."/>
            <person name="Lechner B.E."/>
            <person name="Liimatainen K."/>
            <person name="Lipzen A."/>
            <person name="Lukacs Z."/>
            <person name="Mihaltcheva S."/>
            <person name="Morgado L.N."/>
            <person name="Niskanen T."/>
            <person name="Noordeloos M.E."/>
            <person name="Ohm R.A."/>
            <person name="Ortiz-Santana B."/>
            <person name="Ovrebo C."/>
            <person name="Racz N."/>
            <person name="Riley R."/>
            <person name="Savchenko A."/>
            <person name="Shiryaev A."/>
            <person name="Soop K."/>
            <person name="Spirin V."/>
            <person name="Szebenyi C."/>
            <person name="Tomsovsky M."/>
            <person name="Tulloss R.E."/>
            <person name="Uehling J."/>
            <person name="Grigoriev I.V."/>
            <person name="Vagvolgyi C."/>
            <person name="Papp T."/>
            <person name="Martin F.M."/>
            <person name="Miettinen O."/>
            <person name="Hibbett D.S."/>
            <person name="Nagy L.G."/>
        </authorList>
    </citation>
    <scope>NUCLEOTIDE SEQUENCE [LARGE SCALE GENOMIC DNA]</scope>
    <source>
        <strain evidence="1 2">HHB13444</strain>
    </source>
</reference>